<comment type="caution">
    <text evidence="2">The sequence shown here is derived from an EMBL/GenBank/DDBJ whole genome shotgun (WGS) entry which is preliminary data.</text>
</comment>
<keyword evidence="1" id="KW-1133">Transmembrane helix</keyword>
<accession>A0ABR2QX80</accession>
<dbReference type="EMBL" id="JBBPBN010000030">
    <property type="protein sequence ID" value="KAK9005294.1"/>
    <property type="molecule type" value="Genomic_DNA"/>
</dbReference>
<keyword evidence="1" id="KW-0812">Transmembrane</keyword>
<feature type="transmembrane region" description="Helical" evidence="1">
    <location>
        <begin position="12"/>
        <end position="31"/>
    </location>
</feature>
<keyword evidence="1" id="KW-0472">Membrane</keyword>
<evidence type="ECO:0000313" key="3">
    <source>
        <dbReference type="Proteomes" id="UP001396334"/>
    </source>
</evidence>
<keyword evidence="3" id="KW-1185">Reference proteome</keyword>
<evidence type="ECO:0000313" key="2">
    <source>
        <dbReference type="EMBL" id="KAK9005294.1"/>
    </source>
</evidence>
<name>A0ABR2QX80_9ROSI</name>
<organism evidence="2 3">
    <name type="scientific">Hibiscus sabdariffa</name>
    <name type="common">roselle</name>
    <dbReference type="NCBI Taxonomy" id="183260"/>
    <lineage>
        <taxon>Eukaryota</taxon>
        <taxon>Viridiplantae</taxon>
        <taxon>Streptophyta</taxon>
        <taxon>Embryophyta</taxon>
        <taxon>Tracheophyta</taxon>
        <taxon>Spermatophyta</taxon>
        <taxon>Magnoliopsida</taxon>
        <taxon>eudicotyledons</taxon>
        <taxon>Gunneridae</taxon>
        <taxon>Pentapetalae</taxon>
        <taxon>rosids</taxon>
        <taxon>malvids</taxon>
        <taxon>Malvales</taxon>
        <taxon>Malvaceae</taxon>
        <taxon>Malvoideae</taxon>
        <taxon>Hibiscus</taxon>
    </lineage>
</organism>
<proteinExistence type="predicted"/>
<dbReference type="Proteomes" id="UP001396334">
    <property type="component" value="Unassembled WGS sequence"/>
</dbReference>
<evidence type="ECO:0000256" key="1">
    <source>
        <dbReference type="SAM" id="Phobius"/>
    </source>
</evidence>
<sequence>MSSQDSMVTLEKVVIGKIAGLVIFTTIIILISKLCDQSKEKGKDEGNKETEKARELASILILSSARFLLPETTS</sequence>
<reference evidence="2 3" key="1">
    <citation type="journal article" date="2024" name="G3 (Bethesda)">
        <title>Genome assembly of Hibiscus sabdariffa L. provides insights into metabolisms of medicinal natural products.</title>
        <authorList>
            <person name="Kim T."/>
        </authorList>
    </citation>
    <scope>NUCLEOTIDE SEQUENCE [LARGE SCALE GENOMIC DNA]</scope>
    <source>
        <strain evidence="2">TK-2024</strain>
        <tissue evidence="2">Old leaves</tissue>
    </source>
</reference>
<protein>
    <submittedName>
        <fullName evidence="2">Uncharacterized protein</fullName>
    </submittedName>
</protein>
<gene>
    <name evidence="2" type="ORF">V6N11_042737</name>
</gene>